<feature type="region of interest" description="Disordered" evidence="1">
    <location>
        <begin position="40"/>
        <end position="103"/>
    </location>
</feature>
<gene>
    <name evidence="4" type="ORF">GCM10007891_13790</name>
</gene>
<keyword evidence="4" id="KW-0808">Transferase</keyword>
<evidence type="ECO:0000256" key="2">
    <source>
        <dbReference type="SAM" id="SignalP"/>
    </source>
</evidence>
<keyword evidence="2" id="KW-0732">Signal</keyword>
<organism evidence="4 5">
    <name type="scientific">Methylophaga thalassica</name>
    <dbReference type="NCBI Taxonomy" id="40223"/>
    <lineage>
        <taxon>Bacteria</taxon>
        <taxon>Pseudomonadati</taxon>
        <taxon>Pseudomonadota</taxon>
        <taxon>Gammaproteobacteria</taxon>
        <taxon>Thiotrichales</taxon>
        <taxon>Piscirickettsiaceae</taxon>
        <taxon>Methylophaga</taxon>
    </lineage>
</organism>
<reference evidence="4" key="2">
    <citation type="submission" date="2023-01" db="EMBL/GenBank/DDBJ databases">
        <title>Draft genome sequence of Methylophaga thalassica strain NBRC 102424.</title>
        <authorList>
            <person name="Sun Q."/>
            <person name="Mori K."/>
        </authorList>
    </citation>
    <scope>NUCLEOTIDE SEQUENCE</scope>
    <source>
        <strain evidence="4">NBRC 102424</strain>
    </source>
</reference>
<dbReference type="EMBL" id="BSND01000004">
    <property type="protein sequence ID" value="GLP99525.1"/>
    <property type="molecule type" value="Genomic_DNA"/>
</dbReference>
<dbReference type="GO" id="GO:0016740">
    <property type="term" value="F:transferase activity"/>
    <property type="evidence" value="ECO:0007669"/>
    <property type="project" value="UniProtKB-KW"/>
</dbReference>
<dbReference type="Proteomes" id="UP001161423">
    <property type="component" value="Unassembled WGS sequence"/>
</dbReference>
<evidence type="ECO:0000256" key="1">
    <source>
        <dbReference type="SAM" id="MobiDB-lite"/>
    </source>
</evidence>
<feature type="domain" description="DUF4124" evidence="3">
    <location>
        <begin position="21"/>
        <end position="67"/>
    </location>
</feature>
<dbReference type="Pfam" id="PF13511">
    <property type="entry name" value="DUF4124"/>
    <property type="match status" value="1"/>
</dbReference>
<protein>
    <submittedName>
        <fullName evidence="4">Glycosyl transferase</fullName>
    </submittedName>
</protein>
<feature type="region of interest" description="Disordered" evidence="1">
    <location>
        <begin position="110"/>
        <end position="129"/>
    </location>
</feature>
<evidence type="ECO:0000313" key="5">
    <source>
        <dbReference type="Proteomes" id="UP001161423"/>
    </source>
</evidence>
<keyword evidence="5" id="KW-1185">Reference proteome</keyword>
<feature type="compositionally biased region" description="Low complexity" evidence="1">
    <location>
        <begin position="75"/>
        <end position="92"/>
    </location>
</feature>
<reference evidence="4" key="1">
    <citation type="journal article" date="2014" name="Int. J. Syst. Evol. Microbiol.">
        <title>Complete genome of a new Firmicutes species belonging to the dominant human colonic microbiota ('Ruminococcus bicirculans') reveals two chromosomes and a selective capacity to utilize plant glucans.</title>
        <authorList>
            <consortium name="NISC Comparative Sequencing Program"/>
            <person name="Wegmann U."/>
            <person name="Louis P."/>
            <person name="Goesmann A."/>
            <person name="Henrissat B."/>
            <person name="Duncan S.H."/>
            <person name="Flint H.J."/>
        </authorList>
    </citation>
    <scope>NUCLEOTIDE SEQUENCE</scope>
    <source>
        <strain evidence="4">NBRC 102424</strain>
    </source>
</reference>
<evidence type="ECO:0000259" key="3">
    <source>
        <dbReference type="Pfam" id="PF13511"/>
    </source>
</evidence>
<name>A0ABQ5TVE1_9GAMM</name>
<comment type="caution">
    <text evidence="4">The sequence shown here is derived from an EMBL/GenBank/DDBJ whole genome shotgun (WGS) entry which is preliminary data.</text>
</comment>
<evidence type="ECO:0000313" key="4">
    <source>
        <dbReference type="EMBL" id="GLP99525.1"/>
    </source>
</evidence>
<feature type="compositionally biased region" description="Basic and acidic residues" evidence="1">
    <location>
        <begin position="93"/>
        <end position="103"/>
    </location>
</feature>
<feature type="signal peptide" evidence="2">
    <location>
        <begin position="1"/>
        <end position="26"/>
    </location>
</feature>
<feature type="chain" id="PRO_5046417491" evidence="2">
    <location>
        <begin position="27"/>
        <end position="154"/>
    </location>
</feature>
<sequence length="154" mass="17303">MYVMLRDNLKFSLIILSATVAGTASADVYKWVDEQGQVHYSQQAPESAPAELIKTPPPPSVDPAQAQREVDALIAQQKAAEQEKQQAQQQAEQKAEQEAALEKQCQDAKDALTAYQNHPGGRFYDENGNLQRIKEEDRQQKIQELSNNIKQHCQ</sequence>
<accession>A0ABQ5TVE1</accession>
<proteinExistence type="predicted"/>
<dbReference type="InterPro" id="IPR025392">
    <property type="entry name" value="DUF4124"/>
</dbReference>